<dbReference type="AlphaFoldDB" id="A0A1Y2EEW0"/>
<feature type="compositionally biased region" description="Polar residues" evidence="1">
    <location>
        <begin position="63"/>
        <end position="99"/>
    </location>
</feature>
<dbReference type="EMBL" id="MCFJ01000002">
    <property type="protein sequence ID" value="ORY70123.1"/>
    <property type="molecule type" value="Genomic_DNA"/>
</dbReference>
<feature type="compositionally biased region" description="Low complexity" evidence="1">
    <location>
        <begin position="473"/>
        <end position="483"/>
    </location>
</feature>
<evidence type="ECO:0008006" key="4">
    <source>
        <dbReference type="Google" id="ProtNLM"/>
    </source>
</evidence>
<feature type="region of interest" description="Disordered" evidence="1">
    <location>
        <begin position="506"/>
        <end position="556"/>
    </location>
</feature>
<feature type="region of interest" description="Disordered" evidence="1">
    <location>
        <begin position="808"/>
        <end position="845"/>
    </location>
</feature>
<gene>
    <name evidence="2" type="ORF">BCR38DRAFT_326911</name>
</gene>
<feature type="compositionally biased region" description="Polar residues" evidence="1">
    <location>
        <begin position="122"/>
        <end position="159"/>
    </location>
</feature>
<dbReference type="STRING" id="1141098.A0A1Y2EEW0"/>
<feature type="region of interest" description="Disordered" evidence="1">
    <location>
        <begin position="29"/>
        <end position="110"/>
    </location>
</feature>
<feature type="compositionally biased region" description="Polar residues" evidence="1">
    <location>
        <begin position="713"/>
        <end position="725"/>
    </location>
</feature>
<dbReference type="InParanoid" id="A0A1Y2EEW0"/>
<evidence type="ECO:0000256" key="1">
    <source>
        <dbReference type="SAM" id="MobiDB-lite"/>
    </source>
</evidence>
<feature type="compositionally biased region" description="Basic and acidic residues" evidence="1">
    <location>
        <begin position="342"/>
        <end position="365"/>
    </location>
</feature>
<keyword evidence="3" id="KW-1185">Reference proteome</keyword>
<feature type="compositionally biased region" description="Polar residues" evidence="1">
    <location>
        <begin position="540"/>
        <end position="554"/>
    </location>
</feature>
<feature type="compositionally biased region" description="Polar residues" evidence="1">
    <location>
        <begin position="835"/>
        <end position="844"/>
    </location>
</feature>
<organism evidence="2 3">
    <name type="scientific">Pseudomassariella vexata</name>
    <dbReference type="NCBI Taxonomy" id="1141098"/>
    <lineage>
        <taxon>Eukaryota</taxon>
        <taxon>Fungi</taxon>
        <taxon>Dikarya</taxon>
        <taxon>Ascomycota</taxon>
        <taxon>Pezizomycotina</taxon>
        <taxon>Sordariomycetes</taxon>
        <taxon>Xylariomycetidae</taxon>
        <taxon>Amphisphaeriales</taxon>
        <taxon>Pseudomassariaceae</taxon>
        <taxon>Pseudomassariella</taxon>
    </lineage>
</organism>
<feature type="compositionally biased region" description="Polar residues" evidence="1">
    <location>
        <begin position="267"/>
        <end position="277"/>
    </location>
</feature>
<evidence type="ECO:0000313" key="2">
    <source>
        <dbReference type="EMBL" id="ORY70123.1"/>
    </source>
</evidence>
<feature type="compositionally biased region" description="Polar residues" evidence="1">
    <location>
        <begin position="421"/>
        <end position="447"/>
    </location>
</feature>
<name>A0A1Y2EEW0_9PEZI</name>
<feature type="region of interest" description="Disordered" evidence="1">
    <location>
        <begin position="122"/>
        <end position="223"/>
    </location>
</feature>
<feature type="compositionally biased region" description="Low complexity" evidence="1">
    <location>
        <begin position="808"/>
        <end position="821"/>
    </location>
</feature>
<evidence type="ECO:0000313" key="3">
    <source>
        <dbReference type="Proteomes" id="UP000193689"/>
    </source>
</evidence>
<reference evidence="2 3" key="1">
    <citation type="submission" date="2016-07" db="EMBL/GenBank/DDBJ databases">
        <title>Pervasive Adenine N6-methylation of Active Genes in Fungi.</title>
        <authorList>
            <consortium name="DOE Joint Genome Institute"/>
            <person name="Mondo S.J."/>
            <person name="Dannebaum R.O."/>
            <person name="Kuo R.C."/>
            <person name="Labutti K."/>
            <person name="Haridas S."/>
            <person name="Kuo A."/>
            <person name="Salamov A."/>
            <person name="Ahrendt S.R."/>
            <person name="Lipzen A."/>
            <person name="Sullivan W."/>
            <person name="Andreopoulos W.B."/>
            <person name="Clum A."/>
            <person name="Lindquist E."/>
            <person name="Daum C."/>
            <person name="Ramamoorthy G.K."/>
            <person name="Gryganskyi A."/>
            <person name="Culley D."/>
            <person name="Magnuson J.K."/>
            <person name="James T.Y."/>
            <person name="O'Malley M.A."/>
            <person name="Stajich J.E."/>
            <person name="Spatafora J.W."/>
            <person name="Visel A."/>
            <person name="Grigoriev I.V."/>
        </authorList>
    </citation>
    <scope>NUCLEOTIDE SEQUENCE [LARGE SCALE GENOMIC DNA]</scope>
    <source>
        <strain evidence="2 3">CBS 129021</strain>
    </source>
</reference>
<feature type="non-terminal residue" evidence="2">
    <location>
        <position position="1"/>
    </location>
</feature>
<sequence>YHAHRQSHNPSKLPAFRFADLQKKSLALPSLLHQKGIPPSPVSPDHDETITQATSTHQRHNHNPVSPEQSTANASPKTSPTRSRASTLQTATALPSSNVKRGIKSPTDSTTTIVAARSQIQRAPASYSSNGIETATGSPSALSTKRQNSVDGSQTSSRPPSDDVTKDWAQGQRELLLPKTVQRADDKKGLVRRPPVSYKPPTTANAGTTTAVPPIRSFRSSGSRRSLVLDMNIRNMRSYDGGDDYTDKTHRDRTLRALEGRQDDDVQQLTPPDSATDQPDIDDSGDVFLRIAQEDRRRAAGENGGYTESSSASRVVRSAHRRPLSAAIPSYQPTSPPQVLRRLSDQPETSRARTYGKDQSAERITRTLTYRGLAREKTTDDSKPKGSGIPSRPSPLTPRSLAFQDGSSEGASAYNRRRQSITDSRMSSLKQSALSPYTHGRTFNSSPLVPKAMESQRNESTQQTDHNGHEGTDSSASTAAPSTVWDELDDMKSRIHRLELTGKLPATSGAAISRATEERPPTATTNATTMSASPKRGSGSAVQQTDVVSTASSQREGHPILQSALNKSKPFLGSDIYSALETAATDALALAAMIGPAGQPGPISSGASNIGSGGNITDRQLRRKADSICRSLTELCLALSETAAQIKQQQEPARASTPDPKSEPDLEASPTITRFSGLAAQRRSSAALIERSPAALTTSPRTLTRLEEKRNSMMFNTLPSPSSRYGANIPPTPERSARKTSLMVSRTRRAVTEEPEDQVGRQTTMLRTRRAGTEEPEEPPSGRKSSLLRTRRAAADFDDEETIRFRGPARAATEAAATKPAGSREYNSHMPLPSIETNSLTSSALPRRRVASSILSTRLVQPSTTSGLPGRRYFDRST</sequence>
<comment type="caution">
    <text evidence="2">The sequence shown here is derived from an EMBL/GenBank/DDBJ whole genome shotgun (WGS) entry which is preliminary data.</text>
</comment>
<protein>
    <recommendedName>
        <fullName evidence="4">LPXTG-motif cell wall anchor domain protein</fullName>
    </recommendedName>
</protein>
<accession>A0A1Y2EEW0</accession>
<feature type="compositionally biased region" description="Basic and acidic residues" evidence="1">
    <location>
        <begin position="373"/>
        <end position="384"/>
    </location>
</feature>
<dbReference type="Proteomes" id="UP000193689">
    <property type="component" value="Unassembled WGS sequence"/>
</dbReference>
<feature type="non-terminal residue" evidence="2">
    <location>
        <position position="878"/>
    </location>
</feature>
<feature type="region of interest" description="Disordered" evidence="1">
    <location>
        <begin position="257"/>
        <end position="484"/>
    </location>
</feature>
<feature type="region of interest" description="Disordered" evidence="1">
    <location>
        <begin position="647"/>
        <end position="794"/>
    </location>
</feature>
<feature type="compositionally biased region" description="Low complexity" evidence="1">
    <location>
        <begin position="200"/>
        <end position="223"/>
    </location>
</feature>
<dbReference type="OrthoDB" id="5369729at2759"/>
<proteinExistence type="predicted"/>
<dbReference type="GeneID" id="63771029"/>
<dbReference type="RefSeq" id="XP_040720073.1">
    <property type="nucleotide sequence ID" value="XM_040854817.1"/>
</dbReference>